<comment type="caution">
    <text evidence="1">The sequence shown here is derived from an EMBL/GenBank/DDBJ whole genome shotgun (WGS) entry which is preliminary data.</text>
</comment>
<sequence length="112" mass="12523">MLGIPSATYPGRLQVIDSVCESSEPRDLFEETVNGVGTRSLGDANFEAETAKPYSFIERRPPDYIGPGIHRDSNKPRLTYLPSHLVGGYRKEIIYAAEDAQLSSWLSSRYEN</sequence>
<name>A0A8H7Q4J3_9FUNG</name>
<proteinExistence type="predicted"/>
<dbReference type="Proteomes" id="UP000612746">
    <property type="component" value="Unassembled WGS sequence"/>
</dbReference>
<gene>
    <name evidence="1" type="ORF">INT44_002474</name>
</gene>
<evidence type="ECO:0000313" key="2">
    <source>
        <dbReference type="Proteomes" id="UP000612746"/>
    </source>
</evidence>
<dbReference type="AlphaFoldDB" id="A0A8H7Q4J3"/>
<accession>A0A8H7Q4J3</accession>
<evidence type="ECO:0000313" key="1">
    <source>
        <dbReference type="EMBL" id="KAG2185681.1"/>
    </source>
</evidence>
<keyword evidence="2" id="KW-1185">Reference proteome</keyword>
<dbReference type="EMBL" id="JAEPRA010000005">
    <property type="protein sequence ID" value="KAG2185681.1"/>
    <property type="molecule type" value="Genomic_DNA"/>
</dbReference>
<organism evidence="1 2">
    <name type="scientific">Umbelopsis vinacea</name>
    <dbReference type="NCBI Taxonomy" id="44442"/>
    <lineage>
        <taxon>Eukaryota</taxon>
        <taxon>Fungi</taxon>
        <taxon>Fungi incertae sedis</taxon>
        <taxon>Mucoromycota</taxon>
        <taxon>Mucoromycotina</taxon>
        <taxon>Umbelopsidomycetes</taxon>
        <taxon>Umbelopsidales</taxon>
        <taxon>Umbelopsidaceae</taxon>
        <taxon>Umbelopsis</taxon>
    </lineage>
</organism>
<reference evidence="1" key="1">
    <citation type="submission" date="2020-12" db="EMBL/GenBank/DDBJ databases">
        <title>Metabolic potential, ecology and presence of endohyphal bacteria is reflected in genomic diversity of Mucoromycotina.</title>
        <authorList>
            <person name="Muszewska A."/>
            <person name="Okrasinska A."/>
            <person name="Steczkiewicz K."/>
            <person name="Drgas O."/>
            <person name="Orlowska M."/>
            <person name="Perlinska-Lenart U."/>
            <person name="Aleksandrzak-Piekarczyk T."/>
            <person name="Szatraj K."/>
            <person name="Zielenkiewicz U."/>
            <person name="Pilsyk S."/>
            <person name="Malc E."/>
            <person name="Mieczkowski P."/>
            <person name="Kruszewska J.S."/>
            <person name="Biernat P."/>
            <person name="Pawlowska J."/>
        </authorList>
    </citation>
    <scope>NUCLEOTIDE SEQUENCE</scope>
    <source>
        <strain evidence="1">WA0000051536</strain>
    </source>
</reference>
<protein>
    <submittedName>
        <fullName evidence="1">Uncharacterized protein</fullName>
    </submittedName>
</protein>